<evidence type="ECO:0000259" key="3">
    <source>
        <dbReference type="PROSITE" id="PS50250"/>
    </source>
</evidence>
<dbReference type="PANTHER" id="PTHR10539:SF0">
    <property type="entry name" value="26S PROTEASOME NON-ATPASE REGULATORY SUBUNIT 13"/>
    <property type="match status" value="1"/>
</dbReference>
<dbReference type="GO" id="GO:0006511">
    <property type="term" value="P:ubiquitin-dependent protein catabolic process"/>
    <property type="evidence" value="ECO:0007669"/>
    <property type="project" value="TreeGrafter"/>
</dbReference>
<dbReference type="Proteomes" id="UP001143981">
    <property type="component" value="Unassembled WGS sequence"/>
</dbReference>
<evidence type="ECO:0000256" key="2">
    <source>
        <dbReference type="ARBA" id="ARBA00022942"/>
    </source>
</evidence>
<dbReference type="PROSITE" id="PS50250">
    <property type="entry name" value="PCI"/>
    <property type="match status" value="1"/>
</dbReference>
<comment type="similarity">
    <text evidence="1">Belongs to the proteasome subunit S11 family.</text>
</comment>
<dbReference type="GO" id="GO:0005198">
    <property type="term" value="F:structural molecule activity"/>
    <property type="evidence" value="ECO:0007669"/>
    <property type="project" value="TreeGrafter"/>
</dbReference>
<feature type="domain" description="PCI" evidence="3">
    <location>
        <begin position="176"/>
        <end position="344"/>
    </location>
</feature>
<dbReference type="InterPro" id="IPR035298">
    <property type="entry name" value="PSMD13"/>
</dbReference>
<organism evidence="4 5">
    <name type="scientific">Coemansia biformis</name>
    <dbReference type="NCBI Taxonomy" id="1286918"/>
    <lineage>
        <taxon>Eukaryota</taxon>
        <taxon>Fungi</taxon>
        <taxon>Fungi incertae sedis</taxon>
        <taxon>Zoopagomycota</taxon>
        <taxon>Kickxellomycotina</taxon>
        <taxon>Kickxellomycetes</taxon>
        <taxon>Kickxellales</taxon>
        <taxon>Kickxellaceae</taxon>
        <taxon>Coemansia</taxon>
    </lineage>
</organism>
<reference evidence="4" key="1">
    <citation type="submission" date="2022-07" db="EMBL/GenBank/DDBJ databases">
        <title>Phylogenomic reconstructions and comparative analyses of Kickxellomycotina fungi.</title>
        <authorList>
            <person name="Reynolds N.K."/>
            <person name="Stajich J.E."/>
            <person name="Barry K."/>
            <person name="Grigoriev I.V."/>
            <person name="Crous P."/>
            <person name="Smith M.E."/>
        </authorList>
    </citation>
    <scope>NUCLEOTIDE SEQUENCE</scope>
    <source>
        <strain evidence="4">BCRC 34381</strain>
    </source>
</reference>
<comment type="caution">
    <text evidence="4">The sequence shown here is derived from an EMBL/GenBank/DDBJ whole genome shotgun (WGS) entry which is preliminary data.</text>
</comment>
<dbReference type="InterPro" id="IPR054179">
    <property type="entry name" value="PSD13_N"/>
</dbReference>
<gene>
    <name evidence="4" type="primary">RPN9</name>
    <name evidence="4" type="ORF">LPJ61_000529</name>
</gene>
<dbReference type="EMBL" id="JANBOI010000025">
    <property type="protein sequence ID" value="KAJ1735463.1"/>
    <property type="molecule type" value="Genomic_DNA"/>
</dbReference>
<dbReference type="Pfam" id="PF01399">
    <property type="entry name" value="PCI"/>
    <property type="match status" value="1"/>
</dbReference>
<proteinExistence type="inferred from homology"/>
<dbReference type="InterPro" id="IPR036390">
    <property type="entry name" value="WH_DNA-bd_sf"/>
</dbReference>
<dbReference type="InterPro" id="IPR000717">
    <property type="entry name" value="PCI_dom"/>
</dbReference>
<protein>
    <submittedName>
        <fullName evidence="4">26S proteasome regulatory subunit</fullName>
    </submittedName>
</protein>
<dbReference type="PANTHER" id="PTHR10539">
    <property type="entry name" value="26S PROTEASOME NON-ATPASE REGULATORY SUBUNIT 13"/>
    <property type="match status" value="1"/>
</dbReference>
<dbReference type="SMART" id="SM00088">
    <property type="entry name" value="PINT"/>
    <property type="match status" value="1"/>
</dbReference>
<dbReference type="OrthoDB" id="1093at2759"/>
<dbReference type="GO" id="GO:0005829">
    <property type="term" value="C:cytosol"/>
    <property type="evidence" value="ECO:0007669"/>
    <property type="project" value="TreeGrafter"/>
</dbReference>
<keyword evidence="5" id="KW-1185">Reference proteome</keyword>
<evidence type="ECO:0000313" key="4">
    <source>
        <dbReference type="EMBL" id="KAJ1735463.1"/>
    </source>
</evidence>
<evidence type="ECO:0000256" key="1">
    <source>
        <dbReference type="ARBA" id="ARBA00006207"/>
    </source>
</evidence>
<dbReference type="SUPFAM" id="SSF46785">
    <property type="entry name" value="Winged helix' DNA-binding domain"/>
    <property type="match status" value="1"/>
</dbReference>
<name>A0A9W7YGJ4_9FUNG</name>
<dbReference type="GO" id="GO:0008541">
    <property type="term" value="C:proteasome regulatory particle, lid subcomplex"/>
    <property type="evidence" value="ECO:0007669"/>
    <property type="project" value="TreeGrafter"/>
</dbReference>
<keyword evidence="2 4" id="KW-0647">Proteasome</keyword>
<sequence>MEVDNSVSAYLQAQQRQAPAALALYFTEFEDLYERKVWHQLTKVVESFINIPEAAPYRIGVYNEFVRDWQKHMNKVKLVLFALAAARQLDSIPEAAAFMEKTAEEVDKPDSQEAFALASLESAHFKLLLNDLESTRETLEKCQGKIESFAHVDPVIYASFYRVCADYYKAKAAYGQYYKNALLLLACIDIQELGTADRMQRAYDLSIAALLSDTIYNFGDLLSHPIMDALKGTENEWMLALLQAFNSGNIGQFEGLAGNLQTQPMLRQSAPFLQQKIRLMALIESMFRRQGTGARAVSFAAVSAETRLPAGEIEHLVMKALSLGLIRGSIDQVDQQITVQWVQPRYLGKEQIQNLVDRLAQWETRVKETAQRMSSTAPELFA</sequence>
<dbReference type="Pfam" id="PF22037">
    <property type="entry name" value="PSD13_N"/>
    <property type="match status" value="1"/>
</dbReference>
<dbReference type="GO" id="GO:0005634">
    <property type="term" value="C:nucleus"/>
    <property type="evidence" value="ECO:0007669"/>
    <property type="project" value="TreeGrafter"/>
</dbReference>
<evidence type="ECO:0000313" key="5">
    <source>
        <dbReference type="Proteomes" id="UP001143981"/>
    </source>
</evidence>
<accession>A0A9W7YGJ4</accession>
<dbReference type="AlphaFoldDB" id="A0A9W7YGJ4"/>